<evidence type="ECO:0000313" key="2">
    <source>
        <dbReference type="Proteomes" id="UP000287651"/>
    </source>
</evidence>
<name>A0A426YQ82_ENSVE</name>
<dbReference type="AlphaFoldDB" id="A0A426YQ82"/>
<reference evidence="1 2" key="1">
    <citation type="journal article" date="2014" name="Agronomy (Basel)">
        <title>A Draft Genome Sequence for Ensete ventricosum, the Drought-Tolerant Tree Against Hunger.</title>
        <authorList>
            <person name="Harrison J."/>
            <person name="Moore K.A."/>
            <person name="Paszkiewicz K."/>
            <person name="Jones T."/>
            <person name="Grant M."/>
            <person name="Ambacheew D."/>
            <person name="Muzemil S."/>
            <person name="Studholme D.J."/>
        </authorList>
    </citation>
    <scope>NUCLEOTIDE SEQUENCE [LARGE SCALE GENOMIC DNA]</scope>
</reference>
<sequence length="104" mass="12338">MVINSSLGARIDAFEARIENRLQELFNEFKRCLLKNLNKSQHDESSSLKGNKYEKYNQRQDTGYPHMKFFRWEDEDPIGWISRAKIFSHFHETPEESKVKIAST</sequence>
<evidence type="ECO:0000313" key="1">
    <source>
        <dbReference type="EMBL" id="RRT53887.1"/>
    </source>
</evidence>
<organism evidence="1 2">
    <name type="scientific">Ensete ventricosum</name>
    <name type="common">Abyssinian banana</name>
    <name type="synonym">Musa ensete</name>
    <dbReference type="NCBI Taxonomy" id="4639"/>
    <lineage>
        <taxon>Eukaryota</taxon>
        <taxon>Viridiplantae</taxon>
        <taxon>Streptophyta</taxon>
        <taxon>Embryophyta</taxon>
        <taxon>Tracheophyta</taxon>
        <taxon>Spermatophyta</taxon>
        <taxon>Magnoliopsida</taxon>
        <taxon>Liliopsida</taxon>
        <taxon>Zingiberales</taxon>
        <taxon>Musaceae</taxon>
        <taxon>Ensete</taxon>
    </lineage>
</organism>
<dbReference type="Proteomes" id="UP000287651">
    <property type="component" value="Unassembled WGS sequence"/>
</dbReference>
<dbReference type="EMBL" id="AMZH03010885">
    <property type="protein sequence ID" value="RRT53887.1"/>
    <property type="molecule type" value="Genomic_DNA"/>
</dbReference>
<protein>
    <submittedName>
        <fullName evidence="1">Uncharacterized protein</fullName>
    </submittedName>
</protein>
<comment type="caution">
    <text evidence="1">The sequence shown here is derived from an EMBL/GenBank/DDBJ whole genome shotgun (WGS) entry which is preliminary data.</text>
</comment>
<accession>A0A426YQ82</accession>
<gene>
    <name evidence="1" type="ORF">B296_00049015</name>
</gene>
<proteinExistence type="predicted"/>